<keyword evidence="5" id="KW-0472">Membrane</keyword>
<dbReference type="PANTHER" id="PTHR34478">
    <property type="entry name" value="PROTEIN LEMA"/>
    <property type="match status" value="1"/>
</dbReference>
<evidence type="ECO:0000256" key="1">
    <source>
        <dbReference type="ARBA" id="ARBA00004167"/>
    </source>
</evidence>
<dbReference type="Proteomes" id="UP000885792">
    <property type="component" value="Unassembled WGS sequence"/>
</dbReference>
<protein>
    <submittedName>
        <fullName evidence="6">LemA family protein</fullName>
    </submittedName>
</protein>
<name>A0A7C5L1P5_AQUAO</name>
<keyword evidence="3" id="KW-0812">Transmembrane</keyword>
<evidence type="ECO:0000256" key="2">
    <source>
        <dbReference type="ARBA" id="ARBA00008854"/>
    </source>
</evidence>
<gene>
    <name evidence="6" type="ORF">ENJ61_00535</name>
</gene>
<keyword evidence="4" id="KW-1133">Transmembrane helix</keyword>
<accession>A0A7C5L1P5</accession>
<evidence type="ECO:0000256" key="3">
    <source>
        <dbReference type="ARBA" id="ARBA00022692"/>
    </source>
</evidence>
<dbReference type="InterPro" id="IPR007156">
    <property type="entry name" value="MamQ_LemA"/>
</dbReference>
<dbReference type="Gene3D" id="1.20.1440.20">
    <property type="entry name" value="LemA-like domain"/>
    <property type="match status" value="1"/>
</dbReference>
<dbReference type="EMBL" id="DRNB01000013">
    <property type="protein sequence ID" value="HHJ63372.1"/>
    <property type="molecule type" value="Genomic_DNA"/>
</dbReference>
<comment type="subcellular location">
    <subcellularLocation>
        <location evidence="1">Membrane</location>
        <topology evidence="1">Single-pass membrane protein</topology>
    </subcellularLocation>
</comment>
<comment type="similarity">
    <text evidence="2">Belongs to the LemA family.</text>
</comment>
<dbReference type="GO" id="GO:0016020">
    <property type="term" value="C:membrane"/>
    <property type="evidence" value="ECO:0007669"/>
    <property type="project" value="UniProtKB-SubCell"/>
</dbReference>
<dbReference type="InterPro" id="IPR023353">
    <property type="entry name" value="LemA-like_dom_sf"/>
</dbReference>
<dbReference type="AlphaFoldDB" id="A0A7C5L1P5"/>
<dbReference type="PANTHER" id="PTHR34478:SF1">
    <property type="entry name" value="PROTEIN LEMA"/>
    <property type="match status" value="1"/>
</dbReference>
<sequence>MEVIFLVAVGGSLIAAGIYTALTYNRFQTLRNGAEATLGQVQVALKKRLDTIAQLVDSVKSYARFEQELLEKITAMRSSLAGTRGAAELGRFERDTRSLLGNVLLTVEAYPELRTSEIVRELTSSIRSLETELARHRYTYNNIVQEFNTKIDTVPSNLVAKIFGFDKLEYLEFGEEIQKRPELGWGS</sequence>
<evidence type="ECO:0000313" key="6">
    <source>
        <dbReference type="EMBL" id="HHJ63372.1"/>
    </source>
</evidence>
<organism evidence="6">
    <name type="scientific">Aquifex aeolicus</name>
    <dbReference type="NCBI Taxonomy" id="63363"/>
    <lineage>
        <taxon>Bacteria</taxon>
        <taxon>Pseudomonadati</taxon>
        <taxon>Aquificota</taxon>
        <taxon>Aquificia</taxon>
        <taxon>Aquificales</taxon>
        <taxon>Aquificaceae</taxon>
        <taxon>Aquifex</taxon>
    </lineage>
</organism>
<comment type="caution">
    <text evidence="6">The sequence shown here is derived from an EMBL/GenBank/DDBJ whole genome shotgun (WGS) entry which is preliminary data.</text>
</comment>
<dbReference type="SUPFAM" id="SSF140478">
    <property type="entry name" value="LemA-like"/>
    <property type="match status" value="1"/>
</dbReference>
<proteinExistence type="inferred from homology"/>
<dbReference type="Pfam" id="PF04011">
    <property type="entry name" value="LemA"/>
    <property type="match status" value="1"/>
</dbReference>
<reference evidence="6" key="1">
    <citation type="journal article" date="2020" name="mSystems">
        <title>Genome- and Community-Level Interaction Insights into Carbon Utilization and Element Cycling Functions of Hydrothermarchaeota in Hydrothermal Sediment.</title>
        <authorList>
            <person name="Zhou Z."/>
            <person name="Liu Y."/>
            <person name="Xu W."/>
            <person name="Pan J."/>
            <person name="Luo Z.H."/>
            <person name="Li M."/>
        </authorList>
    </citation>
    <scope>NUCLEOTIDE SEQUENCE [LARGE SCALE GENOMIC DNA]</scope>
    <source>
        <strain evidence="6">HyVt-501</strain>
    </source>
</reference>
<evidence type="ECO:0000256" key="5">
    <source>
        <dbReference type="ARBA" id="ARBA00023136"/>
    </source>
</evidence>
<evidence type="ECO:0000256" key="4">
    <source>
        <dbReference type="ARBA" id="ARBA00022989"/>
    </source>
</evidence>